<proteinExistence type="predicted"/>
<evidence type="ECO:0000313" key="3">
    <source>
        <dbReference type="Proteomes" id="UP000618943"/>
    </source>
</evidence>
<dbReference type="InterPro" id="IPR025413">
    <property type="entry name" value="YpzG-like"/>
</dbReference>
<feature type="region of interest" description="Disordered" evidence="1">
    <location>
        <begin position="1"/>
        <end position="52"/>
    </location>
</feature>
<accession>A0ABS1HA47</accession>
<reference evidence="2 3" key="1">
    <citation type="submission" date="2020-12" db="EMBL/GenBank/DDBJ databases">
        <title>YIM B01967 draft genome.</title>
        <authorList>
            <person name="Yan X."/>
        </authorList>
    </citation>
    <scope>NUCLEOTIDE SEQUENCE [LARGE SCALE GENOMIC DNA]</scope>
    <source>
        <strain evidence="2 3">YIM B01967</strain>
    </source>
</reference>
<sequence length="52" mass="6200">MSRPEHLDPKSQQIHHNWARDKRQKSQVNGKTEVTLHNRLLRTEAKSRQSQL</sequence>
<keyword evidence="3" id="KW-1185">Reference proteome</keyword>
<gene>
    <name evidence="2" type="ORF">JFL43_15805</name>
</gene>
<evidence type="ECO:0000256" key="1">
    <source>
        <dbReference type="SAM" id="MobiDB-lite"/>
    </source>
</evidence>
<dbReference type="RefSeq" id="WP_100797232.1">
    <property type="nucleotide sequence ID" value="NZ_JAEOAH010000028.1"/>
</dbReference>
<evidence type="ECO:0000313" key="2">
    <source>
        <dbReference type="EMBL" id="MBK3496299.1"/>
    </source>
</evidence>
<protein>
    <submittedName>
        <fullName evidence="2">YpzG family protein</fullName>
    </submittedName>
</protein>
<dbReference type="EMBL" id="JAEOAH010000028">
    <property type="protein sequence ID" value="MBK3496299.1"/>
    <property type="molecule type" value="Genomic_DNA"/>
</dbReference>
<dbReference type="Proteomes" id="UP000618943">
    <property type="component" value="Unassembled WGS sequence"/>
</dbReference>
<name>A0ABS1HA47_9BACL</name>
<organism evidence="2 3">
    <name type="scientific">Viridibacillus soli</name>
    <dbReference type="NCBI Taxonomy" id="2798301"/>
    <lineage>
        <taxon>Bacteria</taxon>
        <taxon>Bacillati</taxon>
        <taxon>Bacillota</taxon>
        <taxon>Bacilli</taxon>
        <taxon>Bacillales</taxon>
        <taxon>Caryophanaceae</taxon>
        <taxon>Viridibacillus</taxon>
    </lineage>
</organism>
<comment type="caution">
    <text evidence="2">The sequence shown here is derived from an EMBL/GenBank/DDBJ whole genome shotgun (WGS) entry which is preliminary data.</text>
</comment>
<feature type="compositionally biased region" description="Basic and acidic residues" evidence="1">
    <location>
        <begin position="41"/>
        <end position="52"/>
    </location>
</feature>
<dbReference type="Pfam" id="PF14139">
    <property type="entry name" value="YpzG"/>
    <property type="match status" value="1"/>
</dbReference>